<dbReference type="InterPro" id="IPR023214">
    <property type="entry name" value="HAD_sf"/>
</dbReference>
<dbReference type="CDD" id="cd01627">
    <property type="entry name" value="HAD_TPP"/>
    <property type="match status" value="1"/>
</dbReference>
<dbReference type="HOGENOM" id="CLU_037265_2_0_6"/>
<evidence type="ECO:0000256" key="2">
    <source>
        <dbReference type="ARBA" id="ARBA00008770"/>
    </source>
</evidence>
<dbReference type="GO" id="GO:0004805">
    <property type="term" value="F:trehalose-phosphatase activity"/>
    <property type="evidence" value="ECO:0007669"/>
    <property type="project" value="UniProtKB-EC"/>
</dbReference>
<organism evidence="5 6">
    <name type="scientific">Alkalilimnicola ehrlichii (strain ATCC BAA-1101 / DSM 17681 / MLHE-1)</name>
    <dbReference type="NCBI Taxonomy" id="187272"/>
    <lineage>
        <taxon>Bacteria</taxon>
        <taxon>Pseudomonadati</taxon>
        <taxon>Pseudomonadota</taxon>
        <taxon>Gammaproteobacteria</taxon>
        <taxon>Chromatiales</taxon>
        <taxon>Ectothiorhodospiraceae</taxon>
        <taxon>Alkalilimnicola</taxon>
    </lineage>
</organism>
<dbReference type="OrthoDB" id="9816160at2"/>
<dbReference type="Gene3D" id="3.30.70.1020">
    <property type="entry name" value="Trehalose-6-phosphate phosphatase related protein, domain 2"/>
    <property type="match status" value="1"/>
</dbReference>
<dbReference type="InterPro" id="IPR003337">
    <property type="entry name" value="Trehalose_PPase"/>
</dbReference>
<keyword evidence="6" id="KW-1185">Reference proteome</keyword>
<comment type="cofactor">
    <cofactor evidence="4">
        <name>Mg(2+)</name>
        <dbReference type="ChEBI" id="CHEBI:18420"/>
    </cofactor>
</comment>
<dbReference type="EC" id="3.1.3.12" evidence="4"/>
<gene>
    <name evidence="5" type="ordered locus">Mlg_0005</name>
</gene>
<evidence type="ECO:0000256" key="4">
    <source>
        <dbReference type="RuleBase" id="RU361117"/>
    </source>
</evidence>
<dbReference type="InterPro" id="IPR006379">
    <property type="entry name" value="HAD-SF_hydro_IIB"/>
</dbReference>
<evidence type="ECO:0000313" key="5">
    <source>
        <dbReference type="EMBL" id="ABI55364.1"/>
    </source>
</evidence>
<evidence type="ECO:0000313" key="6">
    <source>
        <dbReference type="Proteomes" id="UP000001962"/>
    </source>
</evidence>
<dbReference type="Pfam" id="PF02358">
    <property type="entry name" value="Trehalose_PPase"/>
    <property type="match status" value="1"/>
</dbReference>
<evidence type="ECO:0000256" key="3">
    <source>
        <dbReference type="ARBA" id="ARBA00022801"/>
    </source>
</evidence>
<dbReference type="KEGG" id="aeh:Mlg_0005"/>
<dbReference type="EMBL" id="CP000453">
    <property type="protein sequence ID" value="ABI55364.1"/>
    <property type="molecule type" value="Genomic_DNA"/>
</dbReference>
<keyword evidence="4" id="KW-0460">Magnesium</keyword>
<keyword evidence="3 4" id="KW-0378">Hydrolase</keyword>
<dbReference type="eggNOG" id="COG1877">
    <property type="taxonomic scope" value="Bacteria"/>
</dbReference>
<dbReference type="RefSeq" id="WP_011627760.1">
    <property type="nucleotide sequence ID" value="NC_008340.1"/>
</dbReference>
<comment type="similarity">
    <text evidence="2 4">Belongs to the trehalose phosphatase family.</text>
</comment>
<sequence length="257" mass="27825">MDSGHKTHLWRRPDLAFFLDLDGTLLPIVPHPDDATLDACGRTVLRELMALSGGAVALVSGRTISAVDRVVEPLRLPVAGVHGAEWRDPAGRYHRPSAPSPRLMTALRDRLRALTAAYPGTFVEEKGIALAVHFRRAPEYQMPIQRALSEIAAGAAGQLTLQAGKCVYELRPADGDKGRAVRHFMAEAPFASRAPVYLGDDLTDEHAFVAVNALGGYSIKVGAGHTEARWRLPDQPAVIDWLRGNRPAAAIRGEHGD</sequence>
<name>Q0ACS3_ALKEH</name>
<comment type="function">
    <text evidence="4">Removes the phosphate from trehalose 6-phosphate to produce free trehalose.</text>
</comment>
<comment type="catalytic activity">
    <reaction evidence="4">
        <text>alpha,alpha-trehalose 6-phosphate + H2O = alpha,alpha-trehalose + phosphate</text>
        <dbReference type="Rhea" id="RHEA:23420"/>
        <dbReference type="ChEBI" id="CHEBI:15377"/>
        <dbReference type="ChEBI" id="CHEBI:16551"/>
        <dbReference type="ChEBI" id="CHEBI:43474"/>
        <dbReference type="ChEBI" id="CHEBI:58429"/>
        <dbReference type="EC" id="3.1.3.12"/>
    </reaction>
</comment>
<dbReference type="GO" id="GO:0005992">
    <property type="term" value="P:trehalose biosynthetic process"/>
    <property type="evidence" value="ECO:0007669"/>
    <property type="project" value="UniProtKB-UniPathway"/>
</dbReference>
<comment type="pathway">
    <text evidence="1 4">Glycan biosynthesis; trehalose biosynthesis.</text>
</comment>
<dbReference type="Gene3D" id="3.40.50.1000">
    <property type="entry name" value="HAD superfamily/HAD-like"/>
    <property type="match status" value="1"/>
</dbReference>
<dbReference type="NCBIfam" id="TIGR01484">
    <property type="entry name" value="HAD-SF-IIB"/>
    <property type="match status" value="1"/>
</dbReference>
<dbReference type="Proteomes" id="UP000001962">
    <property type="component" value="Chromosome"/>
</dbReference>
<reference evidence="6" key="1">
    <citation type="submission" date="2006-08" db="EMBL/GenBank/DDBJ databases">
        <title>Complete sequence of Alkalilimnicola ehrilichei MLHE-1.</title>
        <authorList>
            <person name="Copeland A."/>
            <person name="Lucas S."/>
            <person name="Lapidus A."/>
            <person name="Barry K."/>
            <person name="Detter J.C."/>
            <person name="Glavina del Rio T."/>
            <person name="Hammon N."/>
            <person name="Israni S."/>
            <person name="Dalin E."/>
            <person name="Tice H."/>
            <person name="Pitluck S."/>
            <person name="Sims D."/>
            <person name="Brettin T."/>
            <person name="Bruce D."/>
            <person name="Han C."/>
            <person name="Tapia R."/>
            <person name="Gilna P."/>
            <person name="Schmutz J."/>
            <person name="Larimer F."/>
            <person name="Land M."/>
            <person name="Hauser L."/>
            <person name="Kyrpides N."/>
            <person name="Mikhailova N."/>
            <person name="Oremland R.S."/>
            <person name="Hoeft S.E."/>
            <person name="Switzer-Blum J."/>
            <person name="Kulp T."/>
            <person name="King G."/>
            <person name="Tabita R."/>
            <person name="Witte B."/>
            <person name="Santini J.M."/>
            <person name="Basu P."/>
            <person name="Hollibaugh J.T."/>
            <person name="Xie G."/>
            <person name="Stolz J.F."/>
            <person name="Richardson P."/>
        </authorList>
    </citation>
    <scope>NUCLEOTIDE SEQUENCE [LARGE SCALE GENOMIC DNA]</scope>
    <source>
        <strain evidence="6">ATCC BAA-1101 / DSM 17681 / MLHE-1</strain>
    </source>
</reference>
<dbReference type="SUPFAM" id="SSF56784">
    <property type="entry name" value="HAD-like"/>
    <property type="match status" value="1"/>
</dbReference>
<proteinExistence type="inferred from homology"/>
<dbReference type="InterPro" id="IPR036412">
    <property type="entry name" value="HAD-like_sf"/>
</dbReference>
<dbReference type="InterPro" id="IPR044651">
    <property type="entry name" value="OTSB-like"/>
</dbReference>
<dbReference type="GO" id="GO:0000287">
    <property type="term" value="F:magnesium ion binding"/>
    <property type="evidence" value="ECO:0007669"/>
    <property type="project" value="UniProtKB-ARBA"/>
</dbReference>
<dbReference type="AlphaFoldDB" id="Q0ACS3"/>
<protein>
    <recommendedName>
        <fullName evidence="4">Trehalose 6-phosphate phosphatase</fullName>
        <ecNumber evidence="4">3.1.3.12</ecNumber>
    </recommendedName>
</protein>
<dbReference type="NCBIfam" id="TIGR00685">
    <property type="entry name" value="T6PP"/>
    <property type="match status" value="1"/>
</dbReference>
<accession>Q0ACS3</accession>
<dbReference type="PANTHER" id="PTHR43768:SF3">
    <property type="entry name" value="TREHALOSE 6-PHOSPHATE PHOSPHATASE"/>
    <property type="match status" value="1"/>
</dbReference>
<evidence type="ECO:0000256" key="1">
    <source>
        <dbReference type="ARBA" id="ARBA00005199"/>
    </source>
</evidence>
<dbReference type="UniPathway" id="UPA00299"/>
<dbReference type="PANTHER" id="PTHR43768">
    <property type="entry name" value="TREHALOSE 6-PHOSPHATE PHOSPHATASE"/>
    <property type="match status" value="1"/>
</dbReference>
<keyword evidence="4" id="KW-0479">Metal-binding</keyword>